<dbReference type="InterPro" id="IPR036047">
    <property type="entry name" value="F-box-like_dom_sf"/>
</dbReference>
<dbReference type="VEuPathDB" id="FungiDB:SPPG_00545"/>
<reference evidence="3 4" key="1">
    <citation type="submission" date="2009-08" db="EMBL/GenBank/DDBJ databases">
        <title>The Genome Sequence of Spizellomyces punctatus strain DAOM BR117.</title>
        <authorList>
            <consortium name="The Broad Institute Genome Sequencing Platform"/>
            <person name="Russ C."/>
            <person name="Cuomo C."/>
            <person name="Shea T."/>
            <person name="Young S.K."/>
            <person name="Zeng Q."/>
            <person name="Koehrsen M."/>
            <person name="Haas B."/>
            <person name="Borodovsky M."/>
            <person name="Guigo R."/>
            <person name="Alvarado L."/>
            <person name="Berlin A."/>
            <person name="Bochicchio J."/>
            <person name="Borenstein D."/>
            <person name="Chapman S."/>
            <person name="Chen Z."/>
            <person name="Engels R."/>
            <person name="Freedman E."/>
            <person name="Gellesch M."/>
            <person name="Goldberg J."/>
            <person name="Griggs A."/>
            <person name="Gujja S."/>
            <person name="Heiman D."/>
            <person name="Hepburn T."/>
            <person name="Howarth C."/>
            <person name="Jen D."/>
            <person name="Larson L."/>
            <person name="Lewis B."/>
            <person name="Mehta T."/>
            <person name="Park D."/>
            <person name="Pearson M."/>
            <person name="Roberts A."/>
            <person name="Saif S."/>
            <person name="Shenoy N."/>
            <person name="Sisk P."/>
            <person name="Stolte C."/>
            <person name="Sykes S."/>
            <person name="Thomson T."/>
            <person name="Walk T."/>
            <person name="White J."/>
            <person name="Yandava C."/>
            <person name="Burger G."/>
            <person name="Gray M.W."/>
            <person name="Holland P.W.H."/>
            <person name="King N."/>
            <person name="Lang F.B.F."/>
            <person name="Roger A.J."/>
            <person name="Ruiz-Trillo I."/>
            <person name="Lander E."/>
            <person name="Nusbaum C."/>
        </authorList>
    </citation>
    <scope>NUCLEOTIDE SEQUENCE [LARGE SCALE GENOMIC DNA]</scope>
    <source>
        <strain evidence="3 4">DAOM BR117</strain>
    </source>
</reference>
<dbReference type="AlphaFoldDB" id="A0A0L0HVC3"/>
<feature type="region of interest" description="Disordered" evidence="1">
    <location>
        <begin position="96"/>
        <end position="131"/>
    </location>
</feature>
<feature type="compositionally biased region" description="Low complexity" evidence="1">
    <location>
        <begin position="120"/>
        <end position="129"/>
    </location>
</feature>
<gene>
    <name evidence="3" type="ORF">SPPG_00545</name>
</gene>
<evidence type="ECO:0000256" key="1">
    <source>
        <dbReference type="SAM" id="MobiDB-lite"/>
    </source>
</evidence>
<evidence type="ECO:0000313" key="4">
    <source>
        <dbReference type="Proteomes" id="UP000053201"/>
    </source>
</evidence>
<dbReference type="Proteomes" id="UP000053201">
    <property type="component" value="Unassembled WGS sequence"/>
</dbReference>
<dbReference type="GeneID" id="27684265"/>
<dbReference type="Pfam" id="PF12937">
    <property type="entry name" value="F-box-like"/>
    <property type="match status" value="1"/>
</dbReference>
<dbReference type="InParanoid" id="A0A0L0HVC3"/>
<dbReference type="SUPFAM" id="SSF81383">
    <property type="entry name" value="F-box domain"/>
    <property type="match status" value="1"/>
</dbReference>
<evidence type="ECO:0000259" key="2">
    <source>
        <dbReference type="Pfam" id="PF12937"/>
    </source>
</evidence>
<dbReference type="OrthoDB" id="10257471at2759"/>
<dbReference type="Gene3D" id="1.20.1280.50">
    <property type="match status" value="1"/>
</dbReference>
<dbReference type="RefSeq" id="XP_016612884.1">
    <property type="nucleotide sequence ID" value="XM_016748872.1"/>
</dbReference>
<feature type="domain" description="F-box" evidence="2">
    <location>
        <begin position="132"/>
        <end position="173"/>
    </location>
</feature>
<name>A0A0L0HVC3_SPIPD</name>
<organism evidence="3 4">
    <name type="scientific">Spizellomyces punctatus (strain DAOM BR117)</name>
    <dbReference type="NCBI Taxonomy" id="645134"/>
    <lineage>
        <taxon>Eukaryota</taxon>
        <taxon>Fungi</taxon>
        <taxon>Fungi incertae sedis</taxon>
        <taxon>Chytridiomycota</taxon>
        <taxon>Chytridiomycota incertae sedis</taxon>
        <taxon>Chytridiomycetes</taxon>
        <taxon>Spizellomycetales</taxon>
        <taxon>Spizellomycetaceae</taxon>
        <taxon>Spizellomyces</taxon>
    </lineage>
</organism>
<dbReference type="EMBL" id="KQ257450">
    <property type="protein sequence ID" value="KND04845.1"/>
    <property type="molecule type" value="Genomic_DNA"/>
</dbReference>
<protein>
    <recommendedName>
        <fullName evidence="2">F-box domain-containing protein</fullName>
    </recommendedName>
</protein>
<dbReference type="InterPro" id="IPR001810">
    <property type="entry name" value="F-box_dom"/>
</dbReference>
<proteinExistence type="predicted"/>
<keyword evidence="4" id="KW-1185">Reference proteome</keyword>
<feature type="compositionally biased region" description="Polar residues" evidence="1">
    <location>
        <begin position="96"/>
        <end position="107"/>
    </location>
</feature>
<sequence length="542" mass="61058">MPPMPVRPSSTSETPRVLSRLRLLETAEYGIGSDDWRLSAVFHRPGEMASHRLLVVFRGLTVCLAHPQCSKESNLWAALLGIAERLALVKQGESWKSSIPRNSNCDSLRQDKHSGKQSGVVPPSKSPRSPVLPPELLPHIFKFLPEQSDIHTCALVCRLWHRCAIPILYRTPNLLSVESTRCFLSLINQGANRTLWPYAEFVRRIHFPLPINGSLRGDNNNGCEMLRTAYTSLFRLVVLDRERSEGAAAHQLFFDLSARCSNLEAIEESFGMNNSAGLLTQTVLQNLLRSCRNVATLTYQVGIPPAQLTGACTLLLEFFEGEGQPIWRGISSDVIRGARSRVLEKCRMTLNRLSTCMFLEAQYLALSAQRLLDQYALMYYRGFAGATDLNLDFVVRAAEKEAKHPSIGVESKAPADADSIALVLQAVRLLFHQPMSHSMPEQPIIVTSFPTRAFLETALGIFPPSGINSETVELISEIIEQYERLDADQPEVDLWFRWFRDIVVWQRAGIEMEGVKELLRKSMARMEVFRGMQRRFGMVFID</sequence>
<accession>A0A0L0HVC3</accession>
<evidence type="ECO:0000313" key="3">
    <source>
        <dbReference type="EMBL" id="KND04845.1"/>
    </source>
</evidence>